<dbReference type="AlphaFoldDB" id="A8PIP3"/>
<protein>
    <submittedName>
        <fullName evidence="1">Uncharacterized protein</fullName>
    </submittedName>
</protein>
<reference evidence="1" key="1">
    <citation type="journal article" date="2007" name="Science">
        <title>Draft genome of the filarial nematode parasite Brugia malayi.</title>
        <authorList>
            <person name="Ghedin E."/>
            <person name="Wang S."/>
            <person name="Spiro D."/>
            <person name="Caler E."/>
            <person name="Zhao Q."/>
            <person name="Crabtree J."/>
            <person name="Allen J.E."/>
            <person name="Delcher A.L."/>
            <person name="Guiliano D.B."/>
            <person name="Miranda-Saavedra D."/>
            <person name="Angiuoli S.V."/>
            <person name="Creasy T."/>
            <person name="Amedeo P."/>
            <person name="Haas B."/>
            <person name="El-Sayed N.M."/>
            <person name="Wortman J.R."/>
            <person name="Feldblyum T."/>
            <person name="Tallon L."/>
            <person name="Schatz M."/>
            <person name="Shumway M."/>
            <person name="Koo H."/>
            <person name="Salzberg S.L."/>
            <person name="Schobel S."/>
            <person name="Pertea M."/>
            <person name="Pop M."/>
            <person name="White O."/>
            <person name="Barton G.J."/>
            <person name="Carlow C.K."/>
            <person name="Crawford M.J."/>
            <person name="Daub J."/>
            <person name="Dimmic M.W."/>
            <person name="Estes C.F."/>
            <person name="Foster J.M."/>
            <person name="Ganatra M."/>
            <person name="Gregory W.F."/>
            <person name="Johnson N.M."/>
            <person name="Jin J."/>
            <person name="Komuniecki R."/>
            <person name="Korf I."/>
            <person name="Kumar S."/>
            <person name="Laney S."/>
            <person name="Li B.W."/>
            <person name="Li W."/>
            <person name="Lindblom T.H."/>
            <person name="Lustigman S."/>
            <person name="Ma D."/>
            <person name="Maina C.V."/>
            <person name="Martin D.M."/>
            <person name="McCarter J.P."/>
            <person name="McReynolds L."/>
            <person name="Mitreva M."/>
            <person name="Nutman T.B."/>
            <person name="Parkinson J."/>
            <person name="Peregrin-Alvarez J.M."/>
            <person name="Poole C."/>
            <person name="Ren Q."/>
            <person name="Saunders L."/>
            <person name="Sluder A.E."/>
            <person name="Smith K."/>
            <person name="Stanke M."/>
            <person name="Unnasch T.R."/>
            <person name="Ware J."/>
            <person name="Wei A.D."/>
            <person name="Weil G."/>
            <person name="Williams D.J."/>
            <person name="Zhang Y."/>
            <person name="Williams S.A."/>
            <person name="Fraser-Liggett C."/>
            <person name="Slatko B."/>
            <person name="Blaxter M.L."/>
            <person name="Scott A.L."/>
        </authorList>
    </citation>
    <scope>NUCLEOTIDE SEQUENCE [LARGE SCALE GENOMIC DNA]</scope>
</reference>
<proteinExistence type="predicted"/>
<accession>A8PIP3</accession>
<organism evidence="1">
    <name type="scientific">Brugia malayi</name>
    <name type="common">Filarial nematode worm</name>
    <dbReference type="NCBI Taxonomy" id="6279"/>
    <lineage>
        <taxon>Eukaryota</taxon>
        <taxon>Metazoa</taxon>
        <taxon>Ecdysozoa</taxon>
        <taxon>Nematoda</taxon>
        <taxon>Chromadorea</taxon>
        <taxon>Rhabditida</taxon>
        <taxon>Spirurina</taxon>
        <taxon>Spiruromorpha</taxon>
        <taxon>Filarioidea</taxon>
        <taxon>Onchocercidae</taxon>
        <taxon>Brugia</taxon>
    </lineage>
</organism>
<gene>
    <name evidence="1" type="ORF">Bm1_26770</name>
</gene>
<name>A8PIP3_BRUMA</name>
<dbReference type="EMBL" id="DS239297">
    <property type="protein sequence ID" value="EDP34349.1"/>
    <property type="molecule type" value="Genomic_DNA"/>
</dbReference>
<evidence type="ECO:0000313" key="1">
    <source>
        <dbReference type="EMBL" id="EDP34349.1"/>
    </source>
</evidence>
<sequence length="51" mass="5821">MCFGLFCKMFAAAEESPEHPDISDVLRYLENAPVMLRALQEFISAKQQNTE</sequence>